<gene>
    <name evidence="1" type="ORF">ACFFV7_52785</name>
</gene>
<dbReference type="Proteomes" id="UP001589647">
    <property type="component" value="Unassembled WGS sequence"/>
</dbReference>
<organism evidence="1 2">
    <name type="scientific">Nonomuraea spiralis</name>
    <dbReference type="NCBI Taxonomy" id="46182"/>
    <lineage>
        <taxon>Bacteria</taxon>
        <taxon>Bacillati</taxon>
        <taxon>Actinomycetota</taxon>
        <taxon>Actinomycetes</taxon>
        <taxon>Streptosporangiales</taxon>
        <taxon>Streptosporangiaceae</taxon>
        <taxon>Nonomuraea</taxon>
    </lineage>
</organism>
<accession>A0ABV5IZE4</accession>
<reference evidence="1 2" key="1">
    <citation type="submission" date="2024-09" db="EMBL/GenBank/DDBJ databases">
        <authorList>
            <person name="Sun Q."/>
            <person name="Mori K."/>
        </authorList>
    </citation>
    <scope>NUCLEOTIDE SEQUENCE [LARGE SCALE GENOMIC DNA]</scope>
    <source>
        <strain evidence="1 2">CCM 3426</strain>
    </source>
</reference>
<keyword evidence="2" id="KW-1185">Reference proteome</keyword>
<name>A0ABV5IZE4_9ACTN</name>
<comment type="caution">
    <text evidence="1">The sequence shown here is derived from an EMBL/GenBank/DDBJ whole genome shotgun (WGS) entry which is preliminary data.</text>
</comment>
<proteinExistence type="predicted"/>
<dbReference type="EMBL" id="JBHMEI010000109">
    <property type="protein sequence ID" value="MFB9209946.1"/>
    <property type="molecule type" value="Genomic_DNA"/>
</dbReference>
<sequence>MTPPTLFAGIVTVRCEENDFVEVRAGTRAEAARVLDVERLRG</sequence>
<evidence type="ECO:0000313" key="1">
    <source>
        <dbReference type="EMBL" id="MFB9209946.1"/>
    </source>
</evidence>
<protein>
    <submittedName>
        <fullName evidence="1">Uncharacterized protein</fullName>
    </submittedName>
</protein>
<evidence type="ECO:0000313" key="2">
    <source>
        <dbReference type="Proteomes" id="UP001589647"/>
    </source>
</evidence>
<dbReference type="RefSeq" id="WP_268246110.1">
    <property type="nucleotide sequence ID" value="NZ_BMRC01000020.1"/>
</dbReference>